<accession>A0A1A9Z5X1</accession>
<proteinExistence type="predicted"/>
<protein>
    <submittedName>
        <fullName evidence="1">Uncharacterized protein</fullName>
    </submittedName>
</protein>
<evidence type="ECO:0000313" key="2">
    <source>
        <dbReference type="Proteomes" id="UP000092445"/>
    </source>
</evidence>
<reference evidence="2" key="1">
    <citation type="submission" date="2014-03" db="EMBL/GenBank/DDBJ databases">
        <authorList>
            <person name="Aksoy S."/>
            <person name="Warren W."/>
            <person name="Wilson R.K."/>
        </authorList>
    </citation>
    <scope>NUCLEOTIDE SEQUENCE [LARGE SCALE GENOMIC DNA]</scope>
    <source>
        <strain evidence="2">IAEA</strain>
    </source>
</reference>
<keyword evidence="2" id="KW-1185">Reference proteome</keyword>
<evidence type="ECO:0000313" key="1">
    <source>
        <dbReference type="EnsemblMetazoa" id="GPAI004843-PA"/>
    </source>
</evidence>
<dbReference type="VEuPathDB" id="VectorBase:GPAI004843"/>
<name>A0A1A9Z5X1_GLOPL</name>
<dbReference type="EnsemblMetazoa" id="GPAI004843-RA">
    <property type="protein sequence ID" value="GPAI004843-PA"/>
    <property type="gene ID" value="GPAI004843"/>
</dbReference>
<reference evidence="1" key="2">
    <citation type="submission" date="2020-05" db="UniProtKB">
        <authorList>
            <consortium name="EnsemblMetazoa"/>
        </authorList>
    </citation>
    <scope>IDENTIFICATION</scope>
    <source>
        <strain evidence="1">IAEA</strain>
    </source>
</reference>
<organism evidence="1 2">
    <name type="scientific">Glossina pallidipes</name>
    <name type="common">Tsetse fly</name>
    <dbReference type="NCBI Taxonomy" id="7398"/>
    <lineage>
        <taxon>Eukaryota</taxon>
        <taxon>Metazoa</taxon>
        <taxon>Ecdysozoa</taxon>
        <taxon>Arthropoda</taxon>
        <taxon>Hexapoda</taxon>
        <taxon>Insecta</taxon>
        <taxon>Pterygota</taxon>
        <taxon>Neoptera</taxon>
        <taxon>Endopterygota</taxon>
        <taxon>Diptera</taxon>
        <taxon>Brachycera</taxon>
        <taxon>Muscomorpha</taxon>
        <taxon>Hippoboscoidea</taxon>
        <taxon>Glossinidae</taxon>
        <taxon>Glossina</taxon>
    </lineage>
</organism>
<dbReference type="Proteomes" id="UP000092445">
    <property type="component" value="Unassembled WGS sequence"/>
</dbReference>
<sequence>MISNNMIRHELVGVKVKNNERLKGRITYLMRDSHCSKLMGWQRALLSTNDEKPILNISYFYLHLYVPSTLAFSLVTDAPENLQNITLQLQKRDYLMKISSVIPSTQVRFDLERNN</sequence>
<dbReference type="AlphaFoldDB" id="A0A1A9Z5X1"/>